<dbReference type="PANTHER" id="PTHR33048:SF152">
    <property type="entry name" value="INTEGRAL MEMBRANE PROTEIN"/>
    <property type="match status" value="1"/>
</dbReference>
<reference evidence="9" key="1">
    <citation type="journal article" date="2021" name="Nat. Commun.">
        <title>Genetic determinants of endophytism in the Arabidopsis root mycobiome.</title>
        <authorList>
            <person name="Mesny F."/>
            <person name="Miyauchi S."/>
            <person name="Thiergart T."/>
            <person name="Pickel B."/>
            <person name="Atanasova L."/>
            <person name="Karlsson M."/>
            <person name="Huettel B."/>
            <person name="Barry K.W."/>
            <person name="Haridas S."/>
            <person name="Chen C."/>
            <person name="Bauer D."/>
            <person name="Andreopoulos W."/>
            <person name="Pangilinan J."/>
            <person name="LaButti K."/>
            <person name="Riley R."/>
            <person name="Lipzen A."/>
            <person name="Clum A."/>
            <person name="Drula E."/>
            <person name="Henrissat B."/>
            <person name="Kohler A."/>
            <person name="Grigoriev I.V."/>
            <person name="Martin F.M."/>
            <person name="Hacquard S."/>
        </authorList>
    </citation>
    <scope>NUCLEOTIDE SEQUENCE</scope>
    <source>
        <strain evidence="9">MPI-CAGE-CH-0230</strain>
    </source>
</reference>
<dbReference type="EMBL" id="JAGTJQ010000007">
    <property type="protein sequence ID" value="KAH7027956.1"/>
    <property type="molecule type" value="Genomic_DNA"/>
</dbReference>
<accession>A0A9P9BNP6</accession>
<evidence type="ECO:0000313" key="10">
    <source>
        <dbReference type="Proteomes" id="UP000756346"/>
    </source>
</evidence>
<comment type="subcellular location">
    <subcellularLocation>
        <location evidence="1">Membrane</location>
        <topology evidence="1">Multi-pass membrane protein</topology>
    </subcellularLocation>
</comment>
<keyword evidence="3 7" id="KW-1133">Transmembrane helix</keyword>
<evidence type="ECO:0000256" key="5">
    <source>
        <dbReference type="ARBA" id="ARBA00038359"/>
    </source>
</evidence>
<keyword evidence="2 7" id="KW-0812">Transmembrane</keyword>
<evidence type="ECO:0000256" key="2">
    <source>
        <dbReference type="ARBA" id="ARBA00022692"/>
    </source>
</evidence>
<name>A0A9P9BNP6_9PEZI</name>
<dbReference type="RefSeq" id="XP_046010755.1">
    <property type="nucleotide sequence ID" value="XM_046157009.1"/>
</dbReference>
<dbReference type="Proteomes" id="UP000756346">
    <property type="component" value="Unassembled WGS sequence"/>
</dbReference>
<feature type="transmembrane region" description="Helical" evidence="7">
    <location>
        <begin position="208"/>
        <end position="232"/>
    </location>
</feature>
<dbReference type="PANTHER" id="PTHR33048">
    <property type="entry name" value="PTH11-LIKE INTEGRAL MEMBRANE PROTEIN (AFU_ORTHOLOGUE AFUA_5G11245)"/>
    <property type="match status" value="1"/>
</dbReference>
<keyword evidence="4 7" id="KW-0472">Membrane</keyword>
<evidence type="ECO:0000313" key="9">
    <source>
        <dbReference type="EMBL" id="KAH7027956.1"/>
    </source>
</evidence>
<dbReference type="InterPro" id="IPR052337">
    <property type="entry name" value="SAT4-like"/>
</dbReference>
<evidence type="ECO:0000256" key="1">
    <source>
        <dbReference type="ARBA" id="ARBA00004141"/>
    </source>
</evidence>
<dbReference type="OrthoDB" id="4329349at2759"/>
<organism evidence="9 10">
    <name type="scientific">Microdochium trichocladiopsis</name>
    <dbReference type="NCBI Taxonomy" id="1682393"/>
    <lineage>
        <taxon>Eukaryota</taxon>
        <taxon>Fungi</taxon>
        <taxon>Dikarya</taxon>
        <taxon>Ascomycota</taxon>
        <taxon>Pezizomycotina</taxon>
        <taxon>Sordariomycetes</taxon>
        <taxon>Xylariomycetidae</taxon>
        <taxon>Xylariales</taxon>
        <taxon>Microdochiaceae</taxon>
        <taxon>Microdochium</taxon>
    </lineage>
</organism>
<feature type="domain" description="Rhodopsin" evidence="8">
    <location>
        <begin position="24"/>
        <end position="267"/>
    </location>
</feature>
<dbReference type="Pfam" id="PF20684">
    <property type="entry name" value="Fung_rhodopsin"/>
    <property type="match status" value="1"/>
</dbReference>
<feature type="transmembrane region" description="Helical" evidence="7">
    <location>
        <begin position="128"/>
        <end position="148"/>
    </location>
</feature>
<feature type="transmembrane region" description="Helical" evidence="7">
    <location>
        <begin position="12"/>
        <end position="28"/>
    </location>
</feature>
<evidence type="ECO:0000256" key="4">
    <source>
        <dbReference type="ARBA" id="ARBA00023136"/>
    </source>
</evidence>
<evidence type="ECO:0000259" key="8">
    <source>
        <dbReference type="Pfam" id="PF20684"/>
    </source>
</evidence>
<feature type="transmembrane region" description="Helical" evidence="7">
    <location>
        <begin position="176"/>
        <end position="196"/>
    </location>
</feature>
<comment type="caution">
    <text evidence="9">The sequence shown here is derived from an EMBL/GenBank/DDBJ whole genome shotgun (WGS) entry which is preliminary data.</text>
</comment>
<feature type="transmembrane region" description="Helical" evidence="7">
    <location>
        <begin position="48"/>
        <end position="71"/>
    </location>
</feature>
<proteinExistence type="inferred from homology"/>
<feature type="transmembrane region" description="Helical" evidence="7">
    <location>
        <begin position="244"/>
        <end position="265"/>
    </location>
</feature>
<dbReference type="InterPro" id="IPR049326">
    <property type="entry name" value="Rhodopsin_dom_fungi"/>
</dbReference>
<gene>
    <name evidence="9" type="ORF">B0I36DRAFT_351418</name>
</gene>
<dbReference type="GeneID" id="70186555"/>
<sequence>MAEVPPAIIESRAEYIIGSVILILRWFVRIKKRSIRAWYWDDWFSVSVWVWLTALFAMVEYLAIVGAPLGFTQEQREALTPQMRVDMTKGAQGMFASFFIFINFVWSAKAILIVLFMRLTRQTPLYTYMLVIVGISIACWLAAIIATFTHCLPLHRNWQILPDPGFECSAGYTQNIVIATGNVLVDALLIVVPIQTMRDLLMPTWRRIGITFLLSLGVFVMAMAIARCILSVDHGPNAAQSSVWVFREALITIFAVNAPALTALFRRDTWRSHRTGSSDSGIPSKPSGFALQDLPPTIGGTGQPKSANRKGGEIYKMTEFETSSRESTSNLVELERNSRILPESLRS</sequence>
<keyword evidence="10" id="KW-1185">Reference proteome</keyword>
<dbReference type="GO" id="GO:0016020">
    <property type="term" value="C:membrane"/>
    <property type="evidence" value="ECO:0007669"/>
    <property type="project" value="UniProtKB-SubCell"/>
</dbReference>
<evidence type="ECO:0000256" key="7">
    <source>
        <dbReference type="SAM" id="Phobius"/>
    </source>
</evidence>
<feature type="region of interest" description="Disordered" evidence="6">
    <location>
        <begin position="293"/>
        <end position="347"/>
    </location>
</feature>
<dbReference type="AlphaFoldDB" id="A0A9P9BNP6"/>
<protein>
    <recommendedName>
        <fullName evidence="8">Rhodopsin domain-containing protein</fullName>
    </recommendedName>
</protein>
<feature type="compositionally biased region" description="Basic and acidic residues" evidence="6">
    <location>
        <begin position="310"/>
        <end position="324"/>
    </location>
</feature>
<feature type="transmembrane region" description="Helical" evidence="7">
    <location>
        <begin position="91"/>
        <end position="116"/>
    </location>
</feature>
<comment type="similarity">
    <text evidence="5">Belongs to the SAT4 family.</text>
</comment>
<evidence type="ECO:0000256" key="6">
    <source>
        <dbReference type="SAM" id="MobiDB-lite"/>
    </source>
</evidence>
<evidence type="ECO:0000256" key="3">
    <source>
        <dbReference type="ARBA" id="ARBA00022989"/>
    </source>
</evidence>